<evidence type="ECO:0000313" key="2">
    <source>
        <dbReference type="EMBL" id="TDN57019.1"/>
    </source>
</evidence>
<keyword evidence="3" id="KW-1185">Reference proteome</keyword>
<dbReference type="GO" id="GO:0016787">
    <property type="term" value="F:hydrolase activity"/>
    <property type="evidence" value="ECO:0007669"/>
    <property type="project" value="UniProtKB-KW"/>
</dbReference>
<keyword evidence="2" id="KW-0378">Hydrolase</keyword>
<dbReference type="InterPro" id="IPR050228">
    <property type="entry name" value="Carboxylesterase_BioH"/>
</dbReference>
<dbReference type="PANTHER" id="PTHR43194">
    <property type="entry name" value="HYDROLASE ALPHA/BETA FOLD FAMILY"/>
    <property type="match status" value="1"/>
</dbReference>
<dbReference type="InterPro" id="IPR000073">
    <property type="entry name" value="AB_hydrolase_1"/>
</dbReference>
<dbReference type="EMBL" id="SNVV01000001">
    <property type="protein sequence ID" value="TDN57019.1"/>
    <property type="molecule type" value="Genomic_DNA"/>
</dbReference>
<protein>
    <submittedName>
        <fullName evidence="2">Alpha-beta hydrolase superfamily lysophospholipase</fullName>
    </submittedName>
</protein>
<comment type="caution">
    <text evidence="2">The sequence shown here is derived from an EMBL/GenBank/DDBJ whole genome shotgun (WGS) entry which is preliminary data.</text>
</comment>
<dbReference type="Pfam" id="PF12697">
    <property type="entry name" value="Abhydrolase_6"/>
    <property type="match status" value="1"/>
</dbReference>
<sequence>MDIQLQGHAIRLYHGGSAFDKNRPAILLLHGAGHDHSVWTFQARHLAQRGFTIVAPDLPAHGRSAGPQLSSIEALAAWTLALADALELDRIRLAGHSMGSLIALAATAAAPQRITALALLGSIAPMPVAPALLLAAQEDRARAHGMINQWSYTPRGQLGASPTPGSWLTGANLSLMERQAPGVLATDLAACNAWQDGLATAGRVVCPTLLICGERDQMTPPRAVKPLRDALVNAQGGARMMEIPGAGHALMAEAPDAISDALRGFFTDT</sequence>
<accession>A0A4R6EFG1</accession>
<name>A0A4R6EFG1_9RHOO</name>
<dbReference type="PRINTS" id="PR00412">
    <property type="entry name" value="EPOXHYDRLASE"/>
</dbReference>
<dbReference type="Gene3D" id="3.40.50.1820">
    <property type="entry name" value="alpha/beta hydrolase"/>
    <property type="match status" value="1"/>
</dbReference>
<dbReference type="PRINTS" id="PR00111">
    <property type="entry name" value="ABHYDROLASE"/>
</dbReference>
<dbReference type="RefSeq" id="WP_133587821.1">
    <property type="nucleotide sequence ID" value="NZ_SNVV01000001.1"/>
</dbReference>
<reference evidence="2 3" key="1">
    <citation type="submission" date="2019-03" db="EMBL/GenBank/DDBJ databases">
        <title>Genomic Encyclopedia of Type Strains, Phase IV (KMG-IV): sequencing the most valuable type-strain genomes for metagenomic binning, comparative biology and taxonomic classification.</title>
        <authorList>
            <person name="Goeker M."/>
        </authorList>
    </citation>
    <scope>NUCLEOTIDE SEQUENCE [LARGE SCALE GENOMIC DNA]</scope>
    <source>
        <strain evidence="2 3">DSM 12121</strain>
    </source>
</reference>
<dbReference type="SUPFAM" id="SSF53474">
    <property type="entry name" value="alpha/beta-Hydrolases"/>
    <property type="match status" value="1"/>
</dbReference>
<dbReference type="PANTHER" id="PTHR43194:SF2">
    <property type="entry name" value="PEROXISOMAL MEMBRANE PROTEIN LPX1"/>
    <property type="match status" value="1"/>
</dbReference>
<proteinExistence type="predicted"/>
<dbReference type="InterPro" id="IPR029058">
    <property type="entry name" value="AB_hydrolase_fold"/>
</dbReference>
<gene>
    <name evidence="2" type="ORF">C7389_101401</name>
</gene>
<evidence type="ECO:0000259" key="1">
    <source>
        <dbReference type="Pfam" id="PF12697"/>
    </source>
</evidence>
<dbReference type="AlphaFoldDB" id="A0A4R6EFG1"/>
<evidence type="ECO:0000313" key="3">
    <source>
        <dbReference type="Proteomes" id="UP000295129"/>
    </source>
</evidence>
<dbReference type="InterPro" id="IPR000639">
    <property type="entry name" value="Epox_hydrolase-like"/>
</dbReference>
<feature type="domain" description="AB hydrolase-1" evidence="1">
    <location>
        <begin position="26"/>
        <end position="261"/>
    </location>
</feature>
<dbReference type="Proteomes" id="UP000295129">
    <property type="component" value="Unassembled WGS sequence"/>
</dbReference>
<organism evidence="2 3">
    <name type="scientific">Azoarcus indigens</name>
    <dbReference type="NCBI Taxonomy" id="29545"/>
    <lineage>
        <taxon>Bacteria</taxon>
        <taxon>Pseudomonadati</taxon>
        <taxon>Pseudomonadota</taxon>
        <taxon>Betaproteobacteria</taxon>
        <taxon>Rhodocyclales</taxon>
        <taxon>Zoogloeaceae</taxon>
        <taxon>Azoarcus</taxon>
    </lineage>
</organism>
<dbReference type="OrthoDB" id="5297561at2"/>